<dbReference type="Gene3D" id="3.30.1370.10">
    <property type="entry name" value="K Homology domain, type 1"/>
    <property type="match status" value="1"/>
</dbReference>
<dbReference type="SMART" id="SM00382">
    <property type="entry name" value="AAA"/>
    <property type="match status" value="1"/>
</dbReference>
<feature type="region of interest" description="Disordered" evidence="2">
    <location>
        <begin position="437"/>
        <end position="461"/>
    </location>
</feature>
<dbReference type="PANTHER" id="PTHR11603">
    <property type="entry name" value="AAA FAMILY ATPASE"/>
    <property type="match status" value="1"/>
</dbReference>
<evidence type="ECO:0000259" key="3">
    <source>
        <dbReference type="SMART" id="SM00382"/>
    </source>
</evidence>
<accession>A0A075FNN0</accession>
<dbReference type="SUPFAM" id="SSF52540">
    <property type="entry name" value="P-loop containing nucleoside triphosphate hydrolases"/>
    <property type="match status" value="1"/>
</dbReference>
<name>A0A075FNN0_9EURY</name>
<dbReference type="Pfam" id="PF00437">
    <property type="entry name" value="T2SSE"/>
    <property type="match status" value="1"/>
</dbReference>
<keyword evidence="1" id="KW-0694">RNA-binding</keyword>
<evidence type="ECO:0000256" key="2">
    <source>
        <dbReference type="SAM" id="MobiDB-lite"/>
    </source>
</evidence>
<dbReference type="InterPro" id="IPR027417">
    <property type="entry name" value="P-loop_NTPase"/>
</dbReference>
<dbReference type="PANTHER" id="PTHR11603:SF147">
    <property type="entry name" value="MEMBRANE PROTEIN"/>
    <property type="match status" value="1"/>
</dbReference>
<sequence>MAKFGDHPPIPDALENLLSDLTVSTVFLKADCPPRVKRGHITELEVVELEMEEFSSSTIEEISQGLEITLEQHSETRSDCFVEIDRHGCKVMQVGDLRVTISWPPFSDGWEMIVVRPVAQPDLEDYNLDENLLKLIADLQNQGTLVSGMPGSGKSTLASAIARWLDGEGAVVKTMESPRDLQLPQRVTQYAPLAEDDRSRGSMELTADILFLARPDFIVYDEVRKTKDFEVFGDCRLAGLGLLGVTHSASALEAIQRMIGRVELGILAQILTTVIHVEKGKIGEVLQLAMTVKAPSGMQSDLARPVIQVKRYPDGKVLNEIFSFGEQICIVDADGQASGDEMSPMQLLAAAQLKDRLSEDYGIRIHHVKFSGGSVEVYVDDSAIGVLVGQGGSTVKGLEEQYEVKVSIKSAGDLPRGFRAPENKFRSSYDMDVERSMGGRAWEQSYSSKKDRRAKRKGRRR</sequence>
<reference evidence="4" key="1">
    <citation type="journal article" date="2014" name="Genome Biol. Evol.">
        <title>Pangenome evidence for extensive interdomain horizontal transfer affecting lineage core and shell genes in uncultured planktonic thaumarchaeota and euryarchaeota.</title>
        <authorList>
            <person name="Deschamps P."/>
            <person name="Zivanovic Y."/>
            <person name="Moreira D."/>
            <person name="Rodriguez-Valera F."/>
            <person name="Lopez-Garcia P."/>
        </authorList>
    </citation>
    <scope>NUCLEOTIDE SEQUENCE</scope>
</reference>
<evidence type="ECO:0000313" key="4">
    <source>
        <dbReference type="EMBL" id="AIE92939.1"/>
    </source>
</evidence>
<proteinExistence type="predicted"/>
<dbReference type="Pfam" id="PF00013">
    <property type="entry name" value="KH_1"/>
    <property type="match status" value="1"/>
</dbReference>
<dbReference type="Gene3D" id="3.40.50.300">
    <property type="entry name" value="P-loop containing nucleotide triphosphate hydrolases"/>
    <property type="match status" value="1"/>
</dbReference>
<dbReference type="InterPro" id="IPR001482">
    <property type="entry name" value="T2SS/T4SS_dom"/>
</dbReference>
<organism evidence="4">
    <name type="scientific">uncultured marine group II/III euryarchaeote AD1000_30_D02</name>
    <dbReference type="NCBI Taxonomy" id="1457751"/>
    <lineage>
        <taxon>Archaea</taxon>
        <taxon>Methanobacteriati</taxon>
        <taxon>Methanobacteriota</taxon>
        <taxon>environmental samples</taxon>
    </lineage>
</organism>
<dbReference type="InterPro" id="IPR004088">
    <property type="entry name" value="KH_dom_type_1"/>
</dbReference>
<dbReference type="InterPro" id="IPR052041">
    <property type="entry name" value="Nucleic_acid_metab_PIN/TRAM"/>
</dbReference>
<dbReference type="NCBIfam" id="NF010335">
    <property type="entry name" value="PRK13764.1"/>
    <property type="match status" value="1"/>
</dbReference>
<dbReference type="CDD" id="cd00105">
    <property type="entry name" value="KH-I"/>
    <property type="match status" value="1"/>
</dbReference>
<feature type="compositionally biased region" description="Basic residues" evidence="2">
    <location>
        <begin position="450"/>
        <end position="461"/>
    </location>
</feature>
<evidence type="ECO:0000256" key="1">
    <source>
        <dbReference type="PROSITE-ProRule" id="PRU00117"/>
    </source>
</evidence>
<protein>
    <submittedName>
        <fullName evidence="4">ATPase</fullName>
    </submittedName>
</protein>
<dbReference type="InterPro" id="IPR036612">
    <property type="entry name" value="KH_dom_type_1_sf"/>
</dbReference>
<dbReference type="PROSITE" id="PS50084">
    <property type="entry name" value="KH_TYPE_1"/>
    <property type="match status" value="1"/>
</dbReference>
<dbReference type="InterPro" id="IPR003593">
    <property type="entry name" value="AAA+_ATPase"/>
</dbReference>
<dbReference type="EMBL" id="KF900381">
    <property type="protein sequence ID" value="AIE92939.1"/>
    <property type="molecule type" value="Genomic_DNA"/>
</dbReference>
<dbReference type="AlphaFoldDB" id="A0A075FNN0"/>
<dbReference type="SUPFAM" id="SSF54791">
    <property type="entry name" value="Eukaryotic type KH-domain (KH-domain type I)"/>
    <property type="match status" value="1"/>
</dbReference>
<dbReference type="GO" id="GO:0003723">
    <property type="term" value="F:RNA binding"/>
    <property type="evidence" value="ECO:0007669"/>
    <property type="project" value="UniProtKB-UniRule"/>
</dbReference>
<feature type="domain" description="AAA+ ATPase" evidence="3">
    <location>
        <begin position="140"/>
        <end position="281"/>
    </location>
</feature>